<dbReference type="AlphaFoldDB" id="A0A835IZW1"/>
<comment type="caution">
    <text evidence="1">The sequence shown here is derived from an EMBL/GenBank/DDBJ whole genome shotgun (WGS) entry which is preliminary data.</text>
</comment>
<dbReference type="EMBL" id="JADFTS010000001">
    <property type="protein sequence ID" value="KAF9625322.1"/>
    <property type="molecule type" value="Genomic_DNA"/>
</dbReference>
<gene>
    <name evidence="1" type="ORF">IFM89_021447</name>
</gene>
<accession>A0A835IZW1</accession>
<evidence type="ECO:0000313" key="1">
    <source>
        <dbReference type="EMBL" id="KAF9625322.1"/>
    </source>
</evidence>
<reference evidence="1 2" key="1">
    <citation type="submission" date="2020-10" db="EMBL/GenBank/DDBJ databases">
        <title>The Coptis chinensis genome and diversification of protoberbering-type alkaloids.</title>
        <authorList>
            <person name="Wang B."/>
            <person name="Shu S."/>
            <person name="Song C."/>
            <person name="Liu Y."/>
        </authorList>
    </citation>
    <scope>NUCLEOTIDE SEQUENCE [LARGE SCALE GENOMIC DNA]</scope>
    <source>
        <strain evidence="1">HL-2020</strain>
        <tissue evidence="1">Leaf</tissue>
    </source>
</reference>
<dbReference type="Gene3D" id="1.10.8.270">
    <property type="entry name" value="putative rabgap domain of human tbc1 domain family member 14 like domains"/>
    <property type="match status" value="1"/>
</dbReference>
<dbReference type="SUPFAM" id="SSF47923">
    <property type="entry name" value="Ypt/Rab-GAP domain of gyp1p"/>
    <property type="match status" value="1"/>
</dbReference>
<proteinExistence type="predicted"/>
<protein>
    <submittedName>
        <fullName evidence="1">Uncharacterized protein</fullName>
    </submittedName>
</protein>
<name>A0A835IZW1_9MAGN</name>
<dbReference type="InterPro" id="IPR035969">
    <property type="entry name" value="Rab-GAP_TBC_sf"/>
</dbReference>
<sequence>MERYRSRKSHHTGYDDALINLYRMSWILTPAASNDENVRVSKEGDPENWHVQGFPKVVKEAEKQIVVDCPRTVPDVTFFQQLEVHKSLERILYT</sequence>
<organism evidence="1 2">
    <name type="scientific">Coptis chinensis</name>
    <dbReference type="NCBI Taxonomy" id="261450"/>
    <lineage>
        <taxon>Eukaryota</taxon>
        <taxon>Viridiplantae</taxon>
        <taxon>Streptophyta</taxon>
        <taxon>Embryophyta</taxon>
        <taxon>Tracheophyta</taxon>
        <taxon>Spermatophyta</taxon>
        <taxon>Magnoliopsida</taxon>
        <taxon>Ranunculales</taxon>
        <taxon>Ranunculaceae</taxon>
        <taxon>Coptidoideae</taxon>
        <taxon>Coptis</taxon>
    </lineage>
</organism>
<dbReference type="OrthoDB" id="1556443at2759"/>
<dbReference type="Proteomes" id="UP000631114">
    <property type="component" value="Unassembled WGS sequence"/>
</dbReference>
<evidence type="ECO:0000313" key="2">
    <source>
        <dbReference type="Proteomes" id="UP000631114"/>
    </source>
</evidence>
<keyword evidence="2" id="KW-1185">Reference proteome</keyword>